<dbReference type="PANTHER" id="PTHR22940">
    <property type="entry name" value="TIMEOUT/TIMELESS-2"/>
    <property type="match status" value="1"/>
</dbReference>
<feature type="compositionally biased region" description="Polar residues" evidence="2">
    <location>
        <begin position="348"/>
        <end position="362"/>
    </location>
</feature>
<dbReference type="GO" id="GO:0031298">
    <property type="term" value="C:replication fork protection complex"/>
    <property type="evidence" value="ECO:0007669"/>
    <property type="project" value="TreeGrafter"/>
</dbReference>
<dbReference type="InterPro" id="IPR007725">
    <property type="entry name" value="TIMELESS_C"/>
</dbReference>
<evidence type="ECO:0000313" key="4">
    <source>
        <dbReference type="EMBL" id="PNF20163.1"/>
    </source>
</evidence>
<evidence type="ECO:0000256" key="1">
    <source>
        <dbReference type="ARBA" id="ARBA00008174"/>
    </source>
</evidence>
<dbReference type="GO" id="GO:0009649">
    <property type="term" value="P:entrainment of circadian clock"/>
    <property type="evidence" value="ECO:0007669"/>
    <property type="project" value="TreeGrafter"/>
</dbReference>
<keyword evidence="5" id="KW-1185">Reference proteome</keyword>
<feature type="region of interest" description="Disordered" evidence="2">
    <location>
        <begin position="137"/>
        <end position="212"/>
    </location>
</feature>
<dbReference type="STRING" id="105785.A0A2J7PV03"/>
<dbReference type="Proteomes" id="UP000235965">
    <property type="component" value="Unassembled WGS sequence"/>
</dbReference>
<comment type="similarity">
    <text evidence="1">Belongs to the timeless family.</text>
</comment>
<evidence type="ECO:0000256" key="2">
    <source>
        <dbReference type="SAM" id="MobiDB-lite"/>
    </source>
</evidence>
<feature type="compositionally biased region" description="Basic residues" evidence="2">
    <location>
        <begin position="368"/>
        <end position="385"/>
    </location>
</feature>
<dbReference type="GO" id="GO:0003677">
    <property type="term" value="F:DNA binding"/>
    <property type="evidence" value="ECO:0007669"/>
    <property type="project" value="TreeGrafter"/>
</dbReference>
<proteinExistence type="inferred from homology"/>
<dbReference type="InterPro" id="IPR044998">
    <property type="entry name" value="Timeless"/>
</dbReference>
<comment type="caution">
    <text evidence="4">The sequence shown here is derived from an EMBL/GenBank/DDBJ whole genome shotgun (WGS) entry which is preliminary data.</text>
</comment>
<feature type="region of interest" description="Disordered" evidence="2">
    <location>
        <begin position="326"/>
        <end position="422"/>
    </location>
</feature>
<feature type="non-terminal residue" evidence="4">
    <location>
        <position position="1"/>
    </location>
</feature>
<dbReference type="EMBL" id="NEVH01021187">
    <property type="protein sequence ID" value="PNF20163.1"/>
    <property type="molecule type" value="Genomic_DNA"/>
</dbReference>
<feature type="compositionally biased region" description="Low complexity" evidence="2">
    <location>
        <begin position="406"/>
        <end position="417"/>
    </location>
</feature>
<reference evidence="4 5" key="1">
    <citation type="submission" date="2017-12" db="EMBL/GenBank/DDBJ databases">
        <title>Hemimetabolous genomes reveal molecular basis of termite eusociality.</title>
        <authorList>
            <person name="Harrison M.C."/>
            <person name="Jongepier E."/>
            <person name="Robertson H.M."/>
            <person name="Arning N."/>
            <person name="Bitard-Feildel T."/>
            <person name="Chao H."/>
            <person name="Childers C.P."/>
            <person name="Dinh H."/>
            <person name="Doddapaneni H."/>
            <person name="Dugan S."/>
            <person name="Gowin J."/>
            <person name="Greiner C."/>
            <person name="Han Y."/>
            <person name="Hu H."/>
            <person name="Hughes D.S.T."/>
            <person name="Huylmans A.-K."/>
            <person name="Kemena C."/>
            <person name="Kremer L.P.M."/>
            <person name="Lee S.L."/>
            <person name="Lopez-Ezquerra A."/>
            <person name="Mallet L."/>
            <person name="Monroy-Kuhn J.M."/>
            <person name="Moser A."/>
            <person name="Murali S.C."/>
            <person name="Muzny D.M."/>
            <person name="Otani S."/>
            <person name="Piulachs M.-D."/>
            <person name="Poelchau M."/>
            <person name="Qu J."/>
            <person name="Schaub F."/>
            <person name="Wada-Katsumata A."/>
            <person name="Worley K.C."/>
            <person name="Xie Q."/>
            <person name="Ylla G."/>
            <person name="Poulsen M."/>
            <person name="Gibbs R.A."/>
            <person name="Schal C."/>
            <person name="Richards S."/>
            <person name="Belles X."/>
            <person name="Korb J."/>
            <person name="Bornberg-Bauer E."/>
        </authorList>
    </citation>
    <scope>NUCLEOTIDE SEQUENCE [LARGE SCALE GENOMIC DNA]</scope>
    <source>
        <tissue evidence="4">Whole body</tissue>
    </source>
</reference>
<organism evidence="4 5">
    <name type="scientific">Cryptotermes secundus</name>
    <dbReference type="NCBI Taxonomy" id="105785"/>
    <lineage>
        <taxon>Eukaryota</taxon>
        <taxon>Metazoa</taxon>
        <taxon>Ecdysozoa</taxon>
        <taxon>Arthropoda</taxon>
        <taxon>Hexapoda</taxon>
        <taxon>Insecta</taxon>
        <taxon>Pterygota</taxon>
        <taxon>Neoptera</taxon>
        <taxon>Polyneoptera</taxon>
        <taxon>Dictyoptera</taxon>
        <taxon>Blattodea</taxon>
        <taxon>Blattoidea</taxon>
        <taxon>Termitoidae</taxon>
        <taxon>Kalotermitidae</taxon>
        <taxon>Cryptotermitinae</taxon>
        <taxon>Cryptotermes</taxon>
    </lineage>
</organism>
<dbReference type="InParanoid" id="A0A2J7PV03"/>
<gene>
    <name evidence="4" type="ORF">B7P43_G00608</name>
</gene>
<feature type="compositionally biased region" description="Acidic residues" evidence="2">
    <location>
        <begin position="156"/>
        <end position="169"/>
    </location>
</feature>
<evidence type="ECO:0000313" key="5">
    <source>
        <dbReference type="Proteomes" id="UP000235965"/>
    </source>
</evidence>
<dbReference type="Pfam" id="PF05029">
    <property type="entry name" value="TIMELESS_C"/>
    <property type="match status" value="1"/>
</dbReference>
<dbReference type="OrthoDB" id="310853at2759"/>
<dbReference type="GO" id="GO:0043111">
    <property type="term" value="P:replication fork arrest"/>
    <property type="evidence" value="ECO:0007669"/>
    <property type="project" value="TreeGrafter"/>
</dbReference>
<dbReference type="PANTHER" id="PTHR22940:SF4">
    <property type="entry name" value="PROTEIN TIMELESS HOMOLOG"/>
    <property type="match status" value="1"/>
</dbReference>
<dbReference type="GO" id="GO:0000076">
    <property type="term" value="P:DNA replication checkpoint signaling"/>
    <property type="evidence" value="ECO:0007669"/>
    <property type="project" value="TreeGrafter"/>
</dbReference>
<sequence>QVWSEEEEEELHRLYQEFTKKAELEGGGSGQDVVDWILQNLINTSRSHRSLSKKLRELGYNVGTKRSHKSGNVRPPKEWAEDEEQQLRELYEEFKIANDPLRCIIDRLRVHRPKHRIVEKLLEMGLIQDRKELWKKRAKKSKDTVFPNTSGWESVASDESDSDEDSDSGGDDRSSDGGAANRMPAARMTQPKQKHDNNGGHKKAAACKKGGAPMPYSSAELISSFNEVINAGMTAALRWVSSSLQEVADDREADGEEEIIPLVPITEEAMTAMENPQFLKLLTALNIVPPSDEQEIYWRIPGHLSVQDLKKRTEIINQALDGSLITQHSGEGIDGSAGSRQDNDADGNINSSEETEFSSKQAAETKIPKAKRNKNKNPAQKIRKHLQLDSDSETEEINRNSLAQTGESSESIISGESPQNRRKIFTLDSENNEKSSNSMMWKVDHPIAAGSGMDGDLNRTTKKKRTHFVLDSDSETEETSLSSLVQNVYIPDTKSVTDGSSNGTTKHIVTSVALNSDSENEVIGARAEPTRREYKRVLSGSDSDGDISHSIKRSKTTFSADEANTMDTEKRHSEEETDGSINMQKHKRRIILSDDEEDVLLIESL</sequence>
<evidence type="ECO:0000259" key="3">
    <source>
        <dbReference type="Pfam" id="PF05029"/>
    </source>
</evidence>
<feature type="region of interest" description="Disordered" evidence="2">
    <location>
        <begin position="537"/>
        <end position="582"/>
    </location>
</feature>
<dbReference type="GO" id="GO:0006281">
    <property type="term" value="P:DNA repair"/>
    <property type="evidence" value="ECO:0007669"/>
    <property type="project" value="TreeGrafter"/>
</dbReference>
<feature type="domain" description="Timeless C-terminal" evidence="3">
    <location>
        <begin position="226"/>
        <end position="310"/>
    </location>
</feature>
<dbReference type="Pfam" id="PF26019">
    <property type="entry name" value="HTH_TIMELESS"/>
    <property type="match status" value="2"/>
</dbReference>
<accession>A0A2J7PV03</accession>
<dbReference type="AlphaFoldDB" id="A0A2J7PV03"/>
<protein>
    <recommendedName>
        <fullName evidence="3">Timeless C-terminal domain-containing protein</fullName>
    </recommendedName>
</protein>
<name>A0A2J7PV03_9NEOP</name>